<evidence type="ECO:0000256" key="1">
    <source>
        <dbReference type="ARBA" id="ARBA00005417"/>
    </source>
</evidence>
<sequence>MTLSNTFEVKGADERNSLQGIDNMPPVHVPSSHKSSKQKQVSMSAEKIIEATNVSKWYGAFRALTDVNITVSKSERIVICGPSGSGKSTLIRCFNRLEAHQEGEIAINGIRLHNRMRNVTEVRKNVGMVFQHFNLFPHMTVLMNCMAGPMWINGVPEAEAKKIALKFLERVRIPDQANKYPAQLSGGQQQRVAIARSLCMEPAVMLFDEPTSALDPEMVSEVLETMTSLAREGMTMVCVTHEMGFARAVADRVIFMDCGRIVEEGNPDDFFGNPKHDRTKLFLSQILTH</sequence>
<reference evidence="8 9" key="1">
    <citation type="submission" date="2016-08" db="EMBL/GenBank/DDBJ databases">
        <authorList>
            <person name="Seilhamer J.J."/>
        </authorList>
    </citation>
    <scope>NUCLEOTIDE SEQUENCE [LARGE SCALE GENOMIC DNA]</scope>
    <source>
        <strain evidence="8 9">P1-7</strain>
    </source>
</reference>
<dbReference type="GO" id="GO:0016887">
    <property type="term" value="F:ATP hydrolysis activity"/>
    <property type="evidence" value="ECO:0007669"/>
    <property type="project" value="InterPro"/>
</dbReference>
<evidence type="ECO:0000259" key="6">
    <source>
        <dbReference type="PROSITE" id="PS50893"/>
    </source>
</evidence>
<dbReference type="InterPro" id="IPR017871">
    <property type="entry name" value="ABC_transporter-like_CS"/>
</dbReference>
<dbReference type="InterPro" id="IPR050086">
    <property type="entry name" value="MetN_ABC_transporter-like"/>
</dbReference>
<evidence type="ECO:0000256" key="3">
    <source>
        <dbReference type="ARBA" id="ARBA00022741"/>
    </source>
</evidence>
<dbReference type="EMBL" id="JACHBG010000034">
    <property type="protein sequence ID" value="MBB6489266.1"/>
    <property type="molecule type" value="Genomic_DNA"/>
</dbReference>
<evidence type="ECO:0000256" key="4">
    <source>
        <dbReference type="ARBA" id="ARBA00022840"/>
    </source>
</evidence>
<keyword evidence="4 7" id="KW-0067">ATP-binding</keyword>
<dbReference type="SMART" id="SM00382">
    <property type="entry name" value="AAA"/>
    <property type="match status" value="1"/>
</dbReference>
<evidence type="ECO:0000313" key="8">
    <source>
        <dbReference type="EMBL" id="SCB51452.1"/>
    </source>
</evidence>
<dbReference type="PROSITE" id="PS00211">
    <property type="entry name" value="ABC_TRANSPORTER_1"/>
    <property type="match status" value="1"/>
</dbReference>
<dbReference type="Proteomes" id="UP000199205">
    <property type="component" value="Unassembled WGS sequence"/>
</dbReference>
<dbReference type="EC" id="3.6.3.-" evidence="7"/>
<evidence type="ECO:0000256" key="2">
    <source>
        <dbReference type="ARBA" id="ARBA00022448"/>
    </source>
</evidence>
<dbReference type="AlphaFoldDB" id="A0A1C3XGP6"/>
<organism evidence="8 9">
    <name type="scientific">Rhizobium lusitanum</name>
    <dbReference type="NCBI Taxonomy" id="293958"/>
    <lineage>
        <taxon>Bacteria</taxon>
        <taxon>Pseudomonadati</taxon>
        <taxon>Pseudomonadota</taxon>
        <taxon>Alphaproteobacteria</taxon>
        <taxon>Hyphomicrobiales</taxon>
        <taxon>Rhizobiaceae</taxon>
        <taxon>Rhizobium/Agrobacterium group</taxon>
        <taxon>Rhizobium</taxon>
    </lineage>
</organism>
<feature type="domain" description="ABC transporter" evidence="6">
    <location>
        <begin position="49"/>
        <end position="283"/>
    </location>
</feature>
<dbReference type="PIRSF" id="PIRSF039085">
    <property type="entry name" value="ABC_ATPase_HisP"/>
    <property type="match status" value="1"/>
</dbReference>
<dbReference type="Proteomes" id="UP000565576">
    <property type="component" value="Unassembled WGS sequence"/>
</dbReference>
<proteinExistence type="inferred from homology"/>
<reference evidence="7 10" key="2">
    <citation type="submission" date="2020-08" db="EMBL/GenBank/DDBJ databases">
        <title>Genomic Encyclopedia of Type Strains, Phase IV (KMG-V): Genome sequencing to study the core and pangenomes of soil and plant-associated prokaryotes.</title>
        <authorList>
            <person name="Whitman W."/>
        </authorList>
    </citation>
    <scope>NUCLEOTIDE SEQUENCE [LARGE SCALE GENOMIC DNA]</scope>
    <source>
        <strain evidence="7 10">SEMIA 4060</strain>
    </source>
</reference>
<dbReference type="SUPFAM" id="SSF52540">
    <property type="entry name" value="P-loop containing nucleoside triphosphate hydrolases"/>
    <property type="match status" value="1"/>
</dbReference>
<dbReference type="InterPro" id="IPR003593">
    <property type="entry name" value="AAA+_ATPase"/>
</dbReference>
<gene>
    <name evidence="8" type="ORF">GA0061101_1402</name>
    <name evidence="7" type="ORF">GGD46_006593</name>
</gene>
<dbReference type="EMBL" id="FMAF01000040">
    <property type="protein sequence ID" value="SCB51452.1"/>
    <property type="molecule type" value="Genomic_DNA"/>
</dbReference>
<dbReference type="GO" id="GO:0005524">
    <property type="term" value="F:ATP binding"/>
    <property type="evidence" value="ECO:0007669"/>
    <property type="project" value="UniProtKB-KW"/>
</dbReference>
<accession>A0A1C3XGP6</accession>
<keyword evidence="7" id="KW-0378">Hydrolase</keyword>
<dbReference type="PROSITE" id="PS50893">
    <property type="entry name" value="ABC_TRANSPORTER_2"/>
    <property type="match status" value="1"/>
</dbReference>
<feature type="compositionally biased region" description="Low complexity" evidence="5">
    <location>
        <begin position="24"/>
        <end position="42"/>
    </location>
</feature>
<evidence type="ECO:0000313" key="9">
    <source>
        <dbReference type="Proteomes" id="UP000199205"/>
    </source>
</evidence>
<keyword evidence="2" id="KW-0813">Transport</keyword>
<dbReference type="FunFam" id="3.40.50.300:FF:000020">
    <property type="entry name" value="Amino acid ABC transporter ATP-binding component"/>
    <property type="match status" value="1"/>
</dbReference>
<dbReference type="InterPro" id="IPR030679">
    <property type="entry name" value="ABC_ATPase_HisP-typ"/>
</dbReference>
<dbReference type="PANTHER" id="PTHR43166">
    <property type="entry name" value="AMINO ACID IMPORT ATP-BINDING PROTEIN"/>
    <property type="match status" value="1"/>
</dbReference>
<dbReference type="Gene3D" id="3.40.50.300">
    <property type="entry name" value="P-loop containing nucleotide triphosphate hydrolases"/>
    <property type="match status" value="1"/>
</dbReference>
<keyword evidence="3" id="KW-0547">Nucleotide-binding</keyword>
<dbReference type="PANTHER" id="PTHR43166:SF4">
    <property type="entry name" value="PHOSPHONATES IMPORT ATP-BINDING PROTEIN PHNC"/>
    <property type="match status" value="1"/>
</dbReference>
<name>A0A1C3XGP6_9HYPH</name>
<protein>
    <submittedName>
        <fullName evidence="7 8">Polar amino acid transport system substrate-binding protein</fullName>
        <ecNumber evidence="7">3.6.3.-</ecNumber>
    </submittedName>
</protein>
<dbReference type="InterPro" id="IPR027417">
    <property type="entry name" value="P-loop_NTPase"/>
</dbReference>
<evidence type="ECO:0000313" key="7">
    <source>
        <dbReference type="EMBL" id="MBB6489266.1"/>
    </source>
</evidence>
<dbReference type="GO" id="GO:0015424">
    <property type="term" value="F:ABC-type amino acid transporter activity"/>
    <property type="evidence" value="ECO:0007669"/>
    <property type="project" value="InterPro"/>
</dbReference>
<dbReference type="InterPro" id="IPR003439">
    <property type="entry name" value="ABC_transporter-like_ATP-bd"/>
</dbReference>
<evidence type="ECO:0000256" key="5">
    <source>
        <dbReference type="SAM" id="MobiDB-lite"/>
    </source>
</evidence>
<feature type="region of interest" description="Disordered" evidence="5">
    <location>
        <begin position="14"/>
        <end position="42"/>
    </location>
</feature>
<dbReference type="Pfam" id="PF00005">
    <property type="entry name" value="ABC_tran"/>
    <property type="match status" value="1"/>
</dbReference>
<evidence type="ECO:0000313" key="10">
    <source>
        <dbReference type="Proteomes" id="UP000565576"/>
    </source>
</evidence>
<dbReference type="CDD" id="cd03262">
    <property type="entry name" value="ABC_HisP_GlnQ"/>
    <property type="match status" value="1"/>
</dbReference>
<comment type="similarity">
    <text evidence="1">Belongs to the ABC transporter superfamily.</text>
</comment>